<keyword evidence="4" id="KW-1185">Reference proteome</keyword>
<evidence type="ECO:0000259" key="2">
    <source>
        <dbReference type="Pfam" id="PF20469"/>
    </source>
</evidence>
<evidence type="ECO:0000259" key="1">
    <source>
        <dbReference type="Pfam" id="PF13175"/>
    </source>
</evidence>
<dbReference type="PANTHER" id="PTHR43581:SF3">
    <property type="entry name" value="AAA+ ATPASE DOMAIN-CONTAINING PROTEIN"/>
    <property type="match status" value="1"/>
</dbReference>
<dbReference type="InterPro" id="IPR051396">
    <property type="entry name" value="Bact_Antivir_Def_Nuclease"/>
</dbReference>
<dbReference type="Pfam" id="PF20469">
    <property type="entry name" value="OLD-like_TOPRIM"/>
    <property type="match status" value="1"/>
</dbReference>
<gene>
    <name evidence="3" type="ordered locus">AciX9_0790</name>
</gene>
<evidence type="ECO:0000313" key="4">
    <source>
        <dbReference type="Proteomes" id="UP000000343"/>
    </source>
</evidence>
<dbReference type="AlphaFoldDB" id="E8X0J5"/>
<sequence length="659" mass="73385">MKLIKARIINFRSIEDSNDVQIEPTVTVLVGQNDSGKTGFLQALDRTNSVNPKQTFNPIEDYPRRYLTKYERELAKDPPVVVQLTYSASSGEIASINNDLGPVVGDPFFFSVDFKYGGGKAIGLSVNESPLISQILAIDPLKLLAAPELGKTSTLRQFFTKLEAIDLNEAAKAQIDALRAKFLPGADNWDSLLSYYIYKQYVASRLPQFVYFDDYKLLPGKVNLPSFQQRVAAAIAQKKALSDQDSTVQALLRMAGISLEELNSPTNYETIKAKLESFSNDITDRVFKYWKQNTELDVLFDIKSDANDLAPFNSGNNLYIRIASRRHRMSMPFDRRSKGFIWFFSFIIWFASVKEEVNAKNDLVLLLDEPGLSLHALAQADFLGYIRELSSDYQVIYTTHSPFMVDSDKLLEVRVVQDQDGSGTKISSNLSGSDPKTLFPLQAALGYTIAQNLFISTRNLLVEGPSELLYFKHFSALLEAAKRVSLREDITIVPTGGLDKVATFVSLLGASGLEIVVLHDYEKNNAQNLADIIKLKAIDQKKVRTFSEYRPGAAKGENSPTDIEDLLPVSMYLAAFNKTYSGSLKKEISEGKLPAGERIVDRINRYLIAAKESVRPSGGFNHYLVSQTICTTVPDSQNESAVLSAFEAMFKSVNALFSK</sequence>
<dbReference type="RefSeq" id="WP_013579185.1">
    <property type="nucleotide sequence ID" value="NC_015064.1"/>
</dbReference>
<dbReference type="InterPro" id="IPR034139">
    <property type="entry name" value="TOPRIM_OLD"/>
</dbReference>
<dbReference type="Proteomes" id="UP000000343">
    <property type="component" value="Chromosome"/>
</dbReference>
<dbReference type="InterPro" id="IPR027417">
    <property type="entry name" value="P-loop_NTPase"/>
</dbReference>
<dbReference type="HOGENOM" id="CLU_022180_0_0_0"/>
<dbReference type="OrthoDB" id="9810873at2"/>
<evidence type="ECO:0000313" key="3">
    <source>
        <dbReference type="EMBL" id="ADW67859.1"/>
    </source>
</evidence>
<feature type="domain" description="Endonuclease GajA/Old nuclease/RecF-like AAA" evidence="1">
    <location>
        <begin position="1"/>
        <end position="48"/>
    </location>
</feature>
<dbReference type="KEGG" id="acm:AciX9_0790"/>
<dbReference type="STRING" id="1198114.AciX9_0790"/>
<dbReference type="InterPro" id="IPR041685">
    <property type="entry name" value="AAA_GajA/Old/RecF-like"/>
</dbReference>
<name>E8X0J5_GRATM</name>
<protein>
    <submittedName>
        <fullName evidence="3">Uncharacterized protein</fullName>
    </submittedName>
</protein>
<dbReference type="PaxDb" id="1198114-AciX9_0790"/>
<proteinExistence type="predicted"/>
<dbReference type="eggNOG" id="COG3593">
    <property type="taxonomic scope" value="Bacteria"/>
</dbReference>
<feature type="domain" description="Endonuclease GajA/Old nuclease/RecF-like AAA" evidence="1">
    <location>
        <begin position="238"/>
        <end position="405"/>
    </location>
</feature>
<dbReference type="Pfam" id="PF13175">
    <property type="entry name" value="AAA_15"/>
    <property type="match status" value="2"/>
</dbReference>
<dbReference type="PANTHER" id="PTHR43581">
    <property type="entry name" value="ATP/GTP PHOSPHATASE"/>
    <property type="match status" value="1"/>
</dbReference>
<dbReference type="Gene3D" id="3.40.50.300">
    <property type="entry name" value="P-loop containing nucleotide triphosphate hydrolases"/>
    <property type="match status" value="2"/>
</dbReference>
<accession>E8X0J5</accession>
<dbReference type="EMBL" id="CP002480">
    <property type="protein sequence ID" value="ADW67859.1"/>
    <property type="molecule type" value="Genomic_DNA"/>
</dbReference>
<reference evidence="4" key="1">
    <citation type="submission" date="2011-01" db="EMBL/GenBank/DDBJ databases">
        <title>Complete sequence of chromosome of Acidobacterium sp. MP5ACTX9.</title>
        <authorList>
            <consortium name="US DOE Joint Genome Institute"/>
            <person name="Lucas S."/>
            <person name="Copeland A."/>
            <person name="Lapidus A."/>
            <person name="Cheng J.-F."/>
            <person name="Goodwin L."/>
            <person name="Pitluck S."/>
            <person name="Teshima H."/>
            <person name="Detter J.C."/>
            <person name="Han C."/>
            <person name="Tapia R."/>
            <person name="Land M."/>
            <person name="Hauser L."/>
            <person name="Kyrpides N."/>
            <person name="Ivanova N."/>
            <person name="Ovchinnikova G."/>
            <person name="Pagani I."/>
            <person name="Rawat S.R."/>
            <person name="Mannisto M."/>
            <person name="Haggblom M.M."/>
            <person name="Woyke T."/>
        </authorList>
    </citation>
    <scope>NUCLEOTIDE SEQUENCE [LARGE SCALE GENOMIC DNA]</scope>
    <source>
        <strain evidence="4">MP5ACTX9</strain>
    </source>
</reference>
<dbReference type="SUPFAM" id="SSF52540">
    <property type="entry name" value="P-loop containing nucleoside triphosphate hydrolases"/>
    <property type="match status" value="1"/>
</dbReference>
<feature type="domain" description="OLD protein-like TOPRIM" evidence="2">
    <location>
        <begin position="454"/>
        <end position="520"/>
    </location>
</feature>
<organism evidence="4">
    <name type="scientific">Granulicella tundricola (strain ATCC BAA-1859 / DSM 23138 / MP5ACTX9)</name>
    <dbReference type="NCBI Taxonomy" id="1198114"/>
    <lineage>
        <taxon>Bacteria</taxon>
        <taxon>Pseudomonadati</taxon>
        <taxon>Acidobacteriota</taxon>
        <taxon>Terriglobia</taxon>
        <taxon>Terriglobales</taxon>
        <taxon>Acidobacteriaceae</taxon>
        <taxon>Granulicella</taxon>
    </lineage>
</organism>
<dbReference type="eggNOG" id="COG1195">
    <property type="taxonomic scope" value="Bacteria"/>
</dbReference>